<protein>
    <submittedName>
        <fullName evidence="1">Uncharacterized protein</fullName>
    </submittedName>
</protein>
<proteinExistence type="predicted"/>
<comment type="caution">
    <text evidence="1">The sequence shown here is derived from an EMBL/GenBank/DDBJ whole genome shotgun (WGS) entry which is preliminary data.</text>
</comment>
<organism evidence="1 2">
    <name type="scientific">Paramecium octaurelia</name>
    <dbReference type="NCBI Taxonomy" id="43137"/>
    <lineage>
        <taxon>Eukaryota</taxon>
        <taxon>Sar</taxon>
        <taxon>Alveolata</taxon>
        <taxon>Ciliophora</taxon>
        <taxon>Intramacronucleata</taxon>
        <taxon>Oligohymenophorea</taxon>
        <taxon>Peniculida</taxon>
        <taxon>Parameciidae</taxon>
        <taxon>Paramecium</taxon>
    </lineage>
</organism>
<evidence type="ECO:0000313" key="2">
    <source>
        <dbReference type="Proteomes" id="UP000683925"/>
    </source>
</evidence>
<dbReference type="Proteomes" id="UP000683925">
    <property type="component" value="Unassembled WGS sequence"/>
</dbReference>
<accession>A0A8S1SJ10</accession>
<reference evidence="1" key="1">
    <citation type="submission" date="2021-01" db="EMBL/GenBank/DDBJ databases">
        <authorList>
            <consortium name="Genoscope - CEA"/>
            <person name="William W."/>
        </authorList>
    </citation>
    <scope>NUCLEOTIDE SEQUENCE</scope>
</reference>
<name>A0A8S1SJ10_PAROT</name>
<sequence>MHQVIIVFQLGNQLVKIGLFGKNSIVKPQTYHFQGSKSLSSKHYLEKSSVQILQAPVIVDTLQLSSQSKHFRVVYGVLRHYLQ</sequence>
<dbReference type="EMBL" id="CAJJDP010000010">
    <property type="protein sequence ID" value="CAD8140555.1"/>
    <property type="molecule type" value="Genomic_DNA"/>
</dbReference>
<dbReference type="AlphaFoldDB" id="A0A8S1SJ10"/>
<gene>
    <name evidence="1" type="ORF">POCTA_138.1.T0110492</name>
</gene>
<keyword evidence="2" id="KW-1185">Reference proteome</keyword>
<evidence type="ECO:0000313" key="1">
    <source>
        <dbReference type="EMBL" id="CAD8140555.1"/>
    </source>
</evidence>